<protein>
    <submittedName>
        <fullName evidence="1">Uncharacterized protein</fullName>
    </submittedName>
</protein>
<dbReference type="Proteomes" id="UP000828251">
    <property type="component" value="Unassembled WGS sequence"/>
</dbReference>
<comment type="caution">
    <text evidence="1">The sequence shown here is derived from an EMBL/GenBank/DDBJ whole genome shotgun (WGS) entry which is preliminary data.</text>
</comment>
<name>A0A9D3W7K7_9ROSI</name>
<evidence type="ECO:0000313" key="1">
    <source>
        <dbReference type="EMBL" id="KAH1114984.1"/>
    </source>
</evidence>
<reference evidence="1 2" key="1">
    <citation type="journal article" date="2021" name="Plant Biotechnol. J.">
        <title>Multi-omics assisted identification of the key and species-specific regulatory components of drought-tolerant mechanisms in Gossypium stocksii.</title>
        <authorList>
            <person name="Yu D."/>
            <person name="Ke L."/>
            <person name="Zhang D."/>
            <person name="Wu Y."/>
            <person name="Sun Y."/>
            <person name="Mei J."/>
            <person name="Sun J."/>
            <person name="Sun Y."/>
        </authorList>
    </citation>
    <scope>NUCLEOTIDE SEQUENCE [LARGE SCALE GENOMIC DNA]</scope>
    <source>
        <strain evidence="2">cv. E1</strain>
        <tissue evidence="1">Leaf</tissue>
    </source>
</reference>
<keyword evidence="2" id="KW-1185">Reference proteome</keyword>
<dbReference type="AlphaFoldDB" id="A0A9D3W7K7"/>
<sequence length="100" mass="12022">MSWCQWSVIEDVPEDPSDSWFYRTYSVRLCILQGCRFSTLQVNLWRETAENKECAWVGHLTIFTSEKQVNGYCSTEFHFHRVLLMEKARFLARRQLLYYA</sequence>
<dbReference type="EMBL" id="JAIQCV010000003">
    <property type="protein sequence ID" value="KAH1114984.1"/>
    <property type="molecule type" value="Genomic_DNA"/>
</dbReference>
<organism evidence="1 2">
    <name type="scientific">Gossypium stocksii</name>
    <dbReference type="NCBI Taxonomy" id="47602"/>
    <lineage>
        <taxon>Eukaryota</taxon>
        <taxon>Viridiplantae</taxon>
        <taxon>Streptophyta</taxon>
        <taxon>Embryophyta</taxon>
        <taxon>Tracheophyta</taxon>
        <taxon>Spermatophyta</taxon>
        <taxon>Magnoliopsida</taxon>
        <taxon>eudicotyledons</taxon>
        <taxon>Gunneridae</taxon>
        <taxon>Pentapetalae</taxon>
        <taxon>rosids</taxon>
        <taxon>malvids</taxon>
        <taxon>Malvales</taxon>
        <taxon>Malvaceae</taxon>
        <taxon>Malvoideae</taxon>
        <taxon>Gossypium</taxon>
    </lineage>
</organism>
<accession>A0A9D3W7K7</accession>
<gene>
    <name evidence="1" type="ORF">J1N35_008362</name>
</gene>
<evidence type="ECO:0000313" key="2">
    <source>
        <dbReference type="Proteomes" id="UP000828251"/>
    </source>
</evidence>
<proteinExistence type="predicted"/>